<name>A0A8R2NL29_ACYPI</name>
<organism evidence="3 4">
    <name type="scientific">Acyrthosiphon pisum</name>
    <name type="common">Pea aphid</name>
    <dbReference type="NCBI Taxonomy" id="7029"/>
    <lineage>
        <taxon>Eukaryota</taxon>
        <taxon>Metazoa</taxon>
        <taxon>Ecdysozoa</taxon>
        <taxon>Arthropoda</taxon>
        <taxon>Hexapoda</taxon>
        <taxon>Insecta</taxon>
        <taxon>Pterygota</taxon>
        <taxon>Neoptera</taxon>
        <taxon>Paraneoptera</taxon>
        <taxon>Hemiptera</taxon>
        <taxon>Sternorrhyncha</taxon>
        <taxon>Aphidomorpha</taxon>
        <taxon>Aphidoidea</taxon>
        <taxon>Aphididae</taxon>
        <taxon>Macrosiphini</taxon>
        <taxon>Acyrthosiphon</taxon>
    </lineage>
</organism>
<keyword evidence="1" id="KW-0547">Nucleotide-binding</keyword>
<dbReference type="GO" id="GO:0000723">
    <property type="term" value="P:telomere maintenance"/>
    <property type="evidence" value="ECO:0007669"/>
    <property type="project" value="InterPro"/>
</dbReference>
<dbReference type="GO" id="GO:0043139">
    <property type="term" value="F:5'-3' DNA helicase activity"/>
    <property type="evidence" value="ECO:0007669"/>
    <property type="project" value="UniProtKB-EC"/>
</dbReference>
<accession>A0A8R2NL29</accession>
<protein>
    <recommendedName>
        <fullName evidence="1">ATP-dependent DNA helicase</fullName>
        <ecNumber evidence="1">5.6.2.3</ecNumber>
    </recommendedName>
</protein>
<dbReference type="EC" id="5.6.2.3" evidence="1"/>
<dbReference type="OrthoDB" id="6604273at2759"/>
<evidence type="ECO:0000256" key="1">
    <source>
        <dbReference type="RuleBase" id="RU363044"/>
    </source>
</evidence>
<reference evidence="4" key="1">
    <citation type="submission" date="2010-06" db="EMBL/GenBank/DDBJ databases">
        <authorList>
            <person name="Jiang H."/>
            <person name="Abraham K."/>
            <person name="Ali S."/>
            <person name="Alsbrooks S.L."/>
            <person name="Anim B.N."/>
            <person name="Anosike U.S."/>
            <person name="Attaway T."/>
            <person name="Bandaranaike D.P."/>
            <person name="Battles P.K."/>
            <person name="Bell S.N."/>
            <person name="Bell A.V."/>
            <person name="Beltran B."/>
            <person name="Bickham C."/>
            <person name="Bustamante Y."/>
            <person name="Caleb T."/>
            <person name="Canada A."/>
            <person name="Cardenas V."/>
            <person name="Carter K."/>
            <person name="Chacko J."/>
            <person name="Chandrabose M.N."/>
            <person name="Chavez D."/>
            <person name="Chavez A."/>
            <person name="Chen L."/>
            <person name="Chu H.-S."/>
            <person name="Claassen K.J."/>
            <person name="Cockrell R."/>
            <person name="Collins M."/>
            <person name="Cooper J.A."/>
            <person name="Cree A."/>
            <person name="Curry S.M."/>
            <person name="Da Y."/>
            <person name="Dao M.D."/>
            <person name="Das B."/>
            <person name="Davila M.-L."/>
            <person name="Davy-Carroll L."/>
            <person name="Denson S."/>
            <person name="Dinh H."/>
            <person name="Ebong V.E."/>
            <person name="Edwards J.R."/>
            <person name="Egan A."/>
            <person name="El-Daye J."/>
            <person name="Escobedo L."/>
            <person name="Fernandez S."/>
            <person name="Fernando P.R."/>
            <person name="Flagg N."/>
            <person name="Forbes L.D."/>
            <person name="Fowler R.G."/>
            <person name="Fu Q."/>
            <person name="Gabisi R.A."/>
            <person name="Ganer J."/>
            <person name="Garbino Pronczuk A."/>
            <person name="Garcia R.M."/>
            <person name="Garner T."/>
            <person name="Garrett T.E."/>
            <person name="Gonzalez D.A."/>
            <person name="Hamid H."/>
            <person name="Hawkins E.S."/>
            <person name="Hirani K."/>
            <person name="Hogues M.E."/>
            <person name="Hollins B."/>
            <person name="Hsiao C.-H."/>
            <person name="Jabil R."/>
            <person name="James M.L."/>
            <person name="Jhangiani S.N."/>
            <person name="Johnson B."/>
            <person name="Johnson Q."/>
            <person name="Joshi V."/>
            <person name="Kalu J.B."/>
            <person name="Kam C."/>
            <person name="Kashfia A."/>
            <person name="Keebler J."/>
            <person name="Kisamo H."/>
            <person name="Kovar C.L."/>
            <person name="Lago L.A."/>
            <person name="Lai C.-Y."/>
            <person name="Laidlaw J."/>
            <person name="Lara F."/>
            <person name="Le T.-K."/>
            <person name="Lee S.L."/>
            <person name="Legall F.H."/>
            <person name="Lemon S.J."/>
            <person name="Lewis L.R."/>
            <person name="Li B."/>
            <person name="Liu Y."/>
            <person name="Liu Y.-S."/>
            <person name="Lopez J."/>
            <person name="Lozado R.J."/>
            <person name="Lu J."/>
            <person name="Madu R.C."/>
            <person name="Maheshwari M."/>
            <person name="Maheshwari R."/>
            <person name="Malloy K."/>
            <person name="Martinez E."/>
            <person name="Mathew T."/>
            <person name="Mercado I.C."/>
            <person name="Mercado C."/>
            <person name="Meyer B."/>
            <person name="Montgomery K."/>
            <person name="Morgan M.B."/>
            <person name="Munidasa M."/>
            <person name="Nazareth L.V."/>
            <person name="Nelson J."/>
            <person name="Ng B.M."/>
            <person name="Nguyen N.B."/>
            <person name="Nguyen P.Q."/>
            <person name="Nguyen T."/>
            <person name="Obregon M."/>
            <person name="Okwuonu G.O."/>
            <person name="Onwere C.G."/>
            <person name="Orozco G."/>
            <person name="Parra A."/>
            <person name="Patel S."/>
            <person name="Patil S."/>
            <person name="Perez A."/>
            <person name="Perez Y."/>
            <person name="Pham C."/>
            <person name="Primus E.L."/>
            <person name="Pu L.-L."/>
            <person name="Puazo M."/>
            <person name="Qin X."/>
            <person name="Quiroz J.B."/>
            <person name="Reese J."/>
            <person name="Richards S."/>
            <person name="Rives C.M."/>
            <person name="Robberts R."/>
            <person name="Ruiz S.J."/>
            <person name="Ruiz M.J."/>
            <person name="Santibanez J."/>
            <person name="Schneider B.W."/>
            <person name="Sisson I."/>
            <person name="Smith M."/>
            <person name="Sodergren E."/>
            <person name="Song X.-Z."/>
            <person name="Song B.B."/>
            <person name="Summersgill H."/>
            <person name="Thelus R."/>
            <person name="Thornton R.D."/>
            <person name="Trejos Z.Y."/>
            <person name="Usmani K."/>
            <person name="Vattathil S."/>
            <person name="Villasana D."/>
            <person name="Walker D.L."/>
            <person name="Wang S."/>
            <person name="Wang K."/>
            <person name="White C.S."/>
            <person name="Williams A.C."/>
            <person name="Williamson J."/>
            <person name="Wilson K."/>
            <person name="Woghiren I.O."/>
            <person name="Woodworth J.R."/>
            <person name="Worley K.C."/>
            <person name="Wright R.A."/>
            <person name="Wu W."/>
            <person name="Young L."/>
            <person name="Zhang L."/>
            <person name="Zhang J."/>
            <person name="Zhu Y."/>
            <person name="Muzny D.M."/>
            <person name="Weinstock G."/>
            <person name="Gibbs R.A."/>
        </authorList>
    </citation>
    <scope>NUCLEOTIDE SEQUENCE [LARGE SCALE GENOMIC DNA]</scope>
    <source>
        <strain evidence="4">LSR1</strain>
    </source>
</reference>
<dbReference type="Pfam" id="PF05970">
    <property type="entry name" value="PIF1"/>
    <property type="match status" value="1"/>
</dbReference>
<keyword evidence="1" id="KW-0067">ATP-binding</keyword>
<dbReference type="GO" id="GO:0006310">
    <property type="term" value="P:DNA recombination"/>
    <property type="evidence" value="ECO:0007669"/>
    <property type="project" value="UniProtKB-KW"/>
</dbReference>
<evidence type="ECO:0000313" key="4">
    <source>
        <dbReference type="Proteomes" id="UP000007819"/>
    </source>
</evidence>
<sequence length="156" mass="17597">MAHKGGVEVLNRSLKDGVTVLLAGDFKQTLPVVPKGTRTDEVKSCLKRSTLWPKINILKLSKNMRVHLGEEKFAGGFADLLLEIGNGDYPSFNEMVTIPENLCTVVTTVQDLISKIYPDIAHIHDKPMEWLCEQHVQYSTYSLQKMTKWGLSMIYC</sequence>
<dbReference type="PANTHER" id="PTHR10492:SF57">
    <property type="entry name" value="ATP-DEPENDENT DNA HELICASE"/>
    <property type="match status" value="1"/>
</dbReference>
<comment type="cofactor">
    <cofactor evidence="1">
        <name>Mg(2+)</name>
        <dbReference type="ChEBI" id="CHEBI:18420"/>
    </cofactor>
</comment>
<dbReference type="InterPro" id="IPR010285">
    <property type="entry name" value="DNA_helicase_pif1-like_DEAD"/>
</dbReference>
<dbReference type="KEGG" id="api:115033590"/>
<reference evidence="3" key="2">
    <citation type="submission" date="2022-06" db="UniProtKB">
        <authorList>
            <consortium name="EnsemblMetazoa"/>
        </authorList>
    </citation>
    <scope>IDENTIFICATION</scope>
</reference>
<comment type="similarity">
    <text evidence="1">Belongs to the helicase family.</text>
</comment>
<dbReference type="AlphaFoldDB" id="A0A8R2NL29"/>
<dbReference type="GeneID" id="115033590"/>
<keyword evidence="1" id="KW-0227">DNA damage</keyword>
<keyword evidence="1" id="KW-0378">Hydrolase</keyword>
<dbReference type="EnsemblMetazoa" id="XM_029486419.1">
    <property type="protein sequence ID" value="XP_029342279.1"/>
    <property type="gene ID" value="LOC115033590"/>
</dbReference>
<dbReference type="GO" id="GO:0005524">
    <property type="term" value="F:ATP binding"/>
    <property type="evidence" value="ECO:0007669"/>
    <property type="project" value="UniProtKB-KW"/>
</dbReference>
<comment type="catalytic activity">
    <reaction evidence="1">
        <text>ATP + H2O = ADP + phosphate + H(+)</text>
        <dbReference type="Rhea" id="RHEA:13065"/>
        <dbReference type="ChEBI" id="CHEBI:15377"/>
        <dbReference type="ChEBI" id="CHEBI:15378"/>
        <dbReference type="ChEBI" id="CHEBI:30616"/>
        <dbReference type="ChEBI" id="CHEBI:43474"/>
        <dbReference type="ChEBI" id="CHEBI:456216"/>
        <dbReference type="EC" id="5.6.2.3"/>
    </reaction>
</comment>
<dbReference type="GO" id="GO:0016787">
    <property type="term" value="F:hydrolase activity"/>
    <property type="evidence" value="ECO:0007669"/>
    <property type="project" value="UniProtKB-KW"/>
</dbReference>
<dbReference type="RefSeq" id="XP_029342279.1">
    <property type="nucleotide sequence ID" value="XM_029486419.1"/>
</dbReference>
<evidence type="ECO:0000259" key="2">
    <source>
        <dbReference type="Pfam" id="PF05970"/>
    </source>
</evidence>
<keyword evidence="1" id="KW-0347">Helicase</keyword>
<feature type="domain" description="DNA helicase Pif1-like DEAD-box helicase" evidence="2">
    <location>
        <begin position="17"/>
        <end position="92"/>
    </location>
</feature>
<keyword evidence="1" id="KW-0233">DNA recombination</keyword>
<dbReference type="GO" id="GO:0006281">
    <property type="term" value="P:DNA repair"/>
    <property type="evidence" value="ECO:0007669"/>
    <property type="project" value="UniProtKB-KW"/>
</dbReference>
<keyword evidence="4" id="KW-1185">Reference proteome</keyword>
<evidence type="ECO:0000313" key="3">
    <source>
        <dbReference type="EnsemblMetazoa" id="XP_029342279.1"/>
    </source>
</evidence>
<dbReference type="PANTHER" id="PTHR10492">
    <property type="match status" value="1"/>
</dbReference>
<dbReference type="Proteomes" id="UP000007819">
    <property type="component" value="Chromosome A1"/>
</dbReference>
<keyword evidence="1" id="KW-0234">DNA repair</keyword>
<proteinExistence type="inferred from homology"/>